<dbReference type="Proteomes" id="UP001055013">
    <property type="component" value="Unassembled WGS sequence"/>
</dbReference>
<comment type="caution">
    <text evidence="1">The sequence shown here is derived from an EMBL/GenBank/DDBJ whole genome shotgun (WGS) entry which is preliminary data.</text>
</comment>
<accession>A0ACB5QJ68</accession>
<organism evidence="1 2">
    <name type="scientific">Caballeronia novacaledonica</name>
    <dbReference type="NCBI Taxonomy" id="1544861"/>
    <lineage>
        <taxon>Bacteria</taxon>
        <taxon>Pseudomonadati</taxon>
        <taxon>Pseudomonadota</taxon>
        <taxon>Betaproteobacteria</taxon>
        <taxon>Burkholderiales</taxon>
        <taxon>Burkholderiaceae</taxon>
        <taxon>Caballeronia</taxon>
    </lineage>
</organism>
<name>A0ACB5QJ68_9BURK</name>
<reference evidence="1" key="1">
    <citation type="submission" date="2021-09" db="EMBL/GenBank/DDBJ databases">
        <title>Isolation and characterization of 3-chlorobenzoate degrading bacteria from soils in Shizuoka.</title>
        <authorList>
            <person name="Ifat A."/>
            <person name="Ogawa N."/>
            <person name="Kimbara K."/>
            <person name="Moriuchi R."/>
            <person name="Dohra H."/>
            <person name="Shintani M."/>
        </authorList>
    </citation>
    <scope>NUCLEOTIDE SEQUENCE</scope>
    <source>
        <strain evidence="1">19CS2-2</strain>
    </source>
</reference>
<protein>
    <submittedName>
        <fullName evidence="1">Uncharacterized protein</fullName>
    </submittedName>
</protein>
<sequence>MQIYKCTNFTGFYPVGVAAVVVAGCASAAEHLLNLALQAVGLPGDAQIDEDSAIDPTVPGIVMLRNGDHGGSTWL</sequence>
<evidence type="ECO:0000313" key="1">
    <source>
        <dbReference type="EMBL" id="GJH14983.1"/>
    </source>
</evidence>
<proteinExistence type="predicted"/>
<dbReference type="EMBL" id="BPUR01000001">
    <property type="protein sequence ID" value="GJH14983.1"/>
    <property type="molecule type" value="Genomic_DNA"/>
</dbReference>
<gene>
    <name evidence="1" type="ORF">CBA19CS22_00595</name>
</gene>
<keyword evidence="2" id="KW-1185">Reference proteome</keyword>
<evidence type="ECO:0000313" key="2">
    <source>
        <dbReference type="Proteomes" id="UP001055013"/>
    </source>
</evidence>